<keyword evidence="1" id="KW-0812">Transmembrane</keyword>
<evidence type="ECO:0000256" key="1">
    <source>
        <dbReference type="SAM" id="Phobius"/>
    </source>
</evidence>
<organism evidence="2 3">
    <name type="scientific">Alligator mississippiensis</name>
    <name type="common">American alligator</name>
    <dbReference type="NCBI Taxonomy" id="8496"/>
    <lineage>
        <taxon>Eukaryota</taxon>
        <taxon>Metazoa</taxon>
        <taxon>Chordata</taxon>
        <taxon>Craniata</taxon>
        <taxon>Vertebrata</taxon>
        <taxon>Euteleostomi</taxon>
        <taxon>Archelosauria</taxon>
        <taxon>Archosauria</taxon>
        <taxon>Crocodylia</taxon>
        <taxon>Alligatoridae</taxon>
        <taxon>Alligatorinae</taxon>
        <taxon>Alligator</taxon>
    </lineage>
</organism>
<sequence length="114" mass="13266">MVKKNWVHIQVFLHFFPHSIAFYSPEIGFLIYFILDIRVCGGGRTGTQEENKLSIKGQRKRGSRLFPQVERQPGKINITADFLSQMQDGKEPGMPALNKMPKRDVNWMRQACKW</sequence>
<reference evidence="2 3" key="1">
    <citation type="journal article" date="2012" name="Genome Biol.">
        <title>Sequencing three crocodilian genomes to illuminate the evolution of archosaurs and amniotes.</title>
        <authorList>
            <person name="St John J.A."/>
            <person name="Braun E.L."/>
            <person name="Isberg S.R."/>
            <person name="Miles L.G."/>
            <person name="Chong A.Y."/>
            <person name="Gongora J."/>
            <person name="Dalzell P."/>
            <person name="Moran C."/>
            <person name="Bed'hom B."/>
            <person name="Abzhanov A."/>
            <person name="Burgess S.C."/>
            <person name="Cooksey A.M."/>
            <person name="Castoe T.A."/>
            <person name="Crawford N.G."/>
            <person name="Densmore L.D."/>
            <person name="Drew J.C."/>
            <person name="Edwards S.V."/>
            <person name="Faircloth B.C."/>
            <person name="Fujita M.K."/>
            <person name="Greenwold M.J."/>
            <person name="Hoffmann F.G."/>
            <person name="Howard J.M."/>
            <person name="Iguchi T."/>
            <person name="Janes D.E."/>
            <person name="Khan S.Y."/>
            <person name="Kohno S."/>
            <person name="de Koning A.J."/>
            <person name="Lance S.L."/>
            <person name="McCarthy F.M."/>
            <person name="McCormack J.E."/>
            <person name="Merchant M.E."/>
            <person name="Peterson D.G."/>
            <person name="Pollock D.D."/>
            <person name="Pourmand N."/>
            <person name="Raney B.J."/>
            <person name="Roessler K.A."/>
            <person name="Sanford J.R."/>
            <person name="Sawyer R.H."/>
            <person name="Schmidt C.J."/>
            <person name="Triplett E.W."/>
            <person name="Tuberville T.D."/>
            <person name="Venegas-Anaya M."/>
            <person name="Howard J.T."/>
            <person name="Jarvis E.D."/>
            <person name="Guillette L.J.Jr."/>
            <person name="Glenn T.C."/>
            <person name="Green R.E."/>
            <person name="Ray D.A."/>
        </authorList>
    </citation>
    <scope>NUCLEOTIDE SEQUENCE [LARGE SCALE GENOMIC DNA]</scope>
    <source>
        <strain evidence="2">KSC_2009_1</strain>
    </source>
</reference>
<keyword evidence="1" id="KW-0472">Membrane</keyword>
<keyword evidence="1" id="KW-1133">Transmembrane helix</keyword>
<comment type="caution">
    <text evidence="2">The sequence shown here is derived from an EMBL/GenBank/DDBJ whole genome shotgun (WGS) entry which is preliminary data.</text>
</comment>
<name>A0A151NP56_ALLMI</name>
<accession>A0A151NP56</accession>
<dbReference type="EMBL" id="AKHW03002524">
    <property type="protein sequence ID" value="KYO38429.1"/>
    <property type="molecule type" value="Genomic_DNA"/>
</dbReference>
<evidence type="ECO:0000313" key="3">
    <source>
        <dbReference type="Proteomes" id="UP000050525"/>
    </source>
</evidence>
<protein>
    <submittedName>
        <fullName evidence="2">Uncharacterized protein</fullName>
    </submittedName>
</protein>
<evidence type="ECO:0000313" key="2">
    <source>
        <dbReference type="EMBL" id="KYO38429.1"/>
    </source>
</evidence>
<keyword evidence="3" id="KW-1185">Reference proteome</keyword>
<feature type="transmembrane region" description="Helical" evidence="1">
    <location>
        <begin position="12"/>
        <end position="35"/>
    </location>
</feature>
<proteinExistence type="predicted"/>
<dbReference type="AlphaFoldDB" id="A0A151NP56"/>
<gene>
    <name evidence="2" type="ORF">Y1Q_0015672</name>
</gene>
<dbReference type="Proteomes" id="UP000050525">
    <property type="component" value="Unassembled WGS sequence"/>
</dbReference>